<dbReference type="Gene3D" id="3.40.50.1010">
    <property type="entry name" value="5'-nuclease"/>
    <property type="match status" value="1"/>
</dbReference>
<accession>A0ABS9H6P7</accession>
<sequence>MNKIYILDTNVILHDPASIFKYAGNDVVIPAVVVEEIDSKKRLQDEVGRNAREFGRQYKTLREKYKDRLHEPFPLDHGGTLVIELNHRSFENIKGIFNEDSNDNRILAVAVNIAIEQPKRDVVLVSNDILLIAKADALKKSLNTLNFKAQLYENDRLVESSLTIHKGYHEIMVSPELINAFHASHELPLSKLTEYLQTDVFPQDFLLMKSNTGTNQSALGRVLMKTNRLVCRPLFHTDDDSFIWGLRPKNVEQRMFLEMLLDPKVEMVCAIGKAGTGKTLLALAAALHETQDMKHYTKITVARPIVPMGKDIGYLPGEKDEKLRPWMQPIFDNLEQLFNIDPDSNKKNDKNGGMPKIEKEIEQLNMEIEALTYIRGRSIPNQFIIIDEAQNLTKHEVKTIVSRAGKGTKIVLVGDPDQIDHPYLDSVNNGLTYTIERLKSEEEIGIIRLSRTERSNLAEKAARYL</sequence>
<evidence type="ECO:0000256" key="1">
    <source>
        <dbReference type="ARBA" id="ARBA00022741"/>
    </source>
</evidence>
<comment type="caution">
    <text evidence="5">The sequence shown here is derived from an EMBL/GenBank/DDBJ whole genome shotgun (WGS) entry which is preliminary data.</text>
</comment>
<evidence type="ECO:0000256" key="3">
    <source>
        <dbReference type="ARBA" id="ARBA00046345"/>
    </source>
</evidence>
<keyword evidence="2" id="KW-0067">ATP-binding</keyword>
<dbReference type="SUPFAM" id="SSF88723">
    <property type="entry name" value="PIN domain-like"/>
    <property type="match status" value="1"/>
</dbReference>
<keyword evidence="6" id="KW-1185">Reference proteome</keyword>
<dbReference type="PANTHER" id="PTHR30473">
    <property type="entry name" value="PROTEIN PHOH"/>
    <property type="match status" value="1"/>
</dbReference>
<evidence type="ECO:0000259" key="4">
    <source>
        <dbReference type="SMART" id="SM00670"/>
    </source>
</evidence>
<proteinExistence type="inferred from homology"/>
<dbReference type="InterPro" id="IPR003714">
    <property type="entry name" value="PhoH"/>
</dbReference>
<dbReference type="Pfam" id="PF13638">
    <property type="entry name" value="PIN_4"/>
    <property type="match status" value="1"/>
</dbReference>
<feature type="domain" description="PIN" evidence="4">
    <location>
        <begin position="3"/>
        <end position="133"/>
    </location>
</feature>
<comment type="similarity">
    <text evidence="3">In the N-terminal section; belongs to the PINc/VapC protein family.</text>
</comment>
<organism evidence="5 6">
    <name type="scientific">Pseudalkalibacillus berkeleyi</name>
    <dbReference type="NCBI Taxonomy" id="1069813"/>
    <lineage>
        <taxon>Bacteria</taxon>
        <taxon>Bacillati</taxon>
        <taxon>Bacillota</taxon>
        <taxon>Bacilli</taxon>
        <taxon>Bacillales</taxon>
        <taxon>Fictibacillaceae</taxon>
        <taxon>Pseudalkalibacillus</taxon>
    </lineage>
</organism>
<dbReference type="Gene3D" id="3.40.50.300">
    <property type="entry name" value="P-loop containing nucleotide triphosphate hydrolases"/>
    <property type="match status" value="1"/>
</dbReference>
<dbReference type="SMART" id="SM00670">
    <property type="entry name" value="PINc"/>
    <property type="match status" value="1"/>
</dbReference>
<gene>
    <name evidence="5" type="ORF">L2716_18125</name>
</gene>
<dbReference type="PANTHER" id="PTHR30473:SF2">
    <property type="entry name" value="PIN DOMAIN-CONTAINING PROTEIN"/>
    <property type="match status" value="1"/>
</dbReference>
<dbReference type="InterPro" id="IPR051451">
    <property type="entry name" value="PhoH2-like"/>
</dbReference>
<dbReference type="InterPro" id="IPR027417">
    <property type="entry name" value="P-loop_NTPase"/>
</dbReference>
<dbReference type="SUPFAM" id="SSF52540">
    <property type="entry name" value="P-loop containing nucleoside triphosphate hydrolases"/>
    <property type="match status" value="1"/>
</dbReference>
<reference evidence="5 6" key="1">
    <citation type="submission" date="2022-01" db="EMBL/GenBank/DDBJ databases">
        <title>Alkalihalobacillus sp. EGI L200015, a novel bacterium isolated from a salt lake sediment.</title>
        <authorList>
            <person name="Gao L."/>
            <person name="Fang B.-Z."/>
            <person name="Li W.-J."/>
        </authorList>
    </citation>
    <scope>NUCLEOTIDE SEQUENCE [LARGE SCALE GENOMIC DNA]</scope>
    <source>
        <strain evidence="5 6">KCTC 12718</strain>
    </source>
</reference>
<keyword evidence="1" id="KW-0547">Nucleotide-binding</keyword>
<evidence type="ECO:0000256" key="2">
    <source>
        <dbReference type="ARBA" id="ARBA00022840"/>
    </source>
</evidence>
<dbReference type="RefSeq" id="WP_236339311.1">
    <property type="nucleotide sequence ID" value="NZ_JAKIJS010000007.1"/>
</dbReference>
<evidence type="ECO:0000313" key="5">
    <source>
        <dbReference type="EMBL" id="MCF6139634.1"/>
    </source>
</evidence>
<dbReference type="Proteomes" id="UP001649381">
    <property type="component" value="Unassembled WGS sequence"/>
</dbReference>
<name>A0ABS9H6P7_9BACL</name>
<protein>
    <submittedName>
        <fullName evidence="5">PhoH family protein</fullName>
    </submittedName>
</protein>
<dbReference type="CDD" id="cd09883">
    <property type="entry name" value="PIN_VapC_PhoHL-ATPase"/>
    <property type="match status" value="1"/>
</dbReference>
<dbReference type="EMBL" id="JAKIJS010000007">
    <property type="protein sequence ID" value="MCF6139634.1"/>
    <property type="molecule type" value="Genomic_DNA"/>
</dbReference>
<dbReference type="InterPro" id="IPR029060">
    <property type="entry name" value="PIN-like_dom_sf"/>
</dbReference>
<dbReference type="InterPro" id="IPR002716">
    <property type="entry name" value="PIN_dom"/>
</dbReference>
<dbReference type="Pfam" id="PF02562">
    <property type="entry name" value="PhoH"/>
    <property type="match status" value="1"/>
</dbReference>
<evidence type="ECO:0000313" key="6">
    <source>
        <dbReference type="Proteomes" id="UP001649381"/>
    </source>
</evidence>